<evidence type="ECO:0000313" key="6">
    <source>
        <dbReference type="Proteomes" id="UP000396862"/>
    </source>
</evidence>
<dbReference type="SUPFAM" id="SSF51161">
    <property type="entry name" value="Trimeric LpxA-like enzymes"/>
    <property type="match status" value="1"/>
</dbReference>
<dbReference type="AlphaFoldDB" id="A0A2P8CEI1"/>
<evidence type="ECO:0000259" key="2">
    <source>
        <dbReference type="Pfam" id="PF20683"/>
    </source>
</evidence>
<dbReference type="Pfam" id="PF16314">
    <property type="entry name" value="DUF4954"/>
    <property type="match status" value="1"/>
</dbReference>
<sequence length="663" mass="75289">MAHTNRKLTSDEIEKLEQRHCTAEDWNQITVPHDFDIRNLRNVHFYGTNVLGRFDKKIKFFNGIEKPTGIYDASLHNCTIGDNVLIRGVQHLIANYDIEEDVVIKNTDQVVVTESSTFGNGTMVAVLDESGGRSIPIYDHLSAHLAYMMTLYRHRRDLQEKLFAWVEQYAESRRAERGFIGKGTRILNCHSIINVYFGPYTLAEGVHRLENATLNSKMESPVVLGAGVIGRNFIVSSGSEISDGAIVENCFIGQGCQLSKQYSAENSLFFANCQGFHGEACSIFAGPYTVTHHKSTLLIAGMFSFLNAGSGSNQSNHMYKLGPIHHGIVQRGSKTASDSYLLWPAKIGPFTLVMGRHYKNSDTSDLPFSYMIENKDESYLMPGINLRSVGTIRDAIKWPRRDRRTDPDMLDFINFNLLSPFTIQKMLRGQQVLEDLQNISGKTSQTYSYSSTIIKNSSLQKGWQLYNMGITKFLGNSVITRLKDSGIKTEEEMRQRLTPGTEIGEGEWIDLGGLIAPKKEVSSLMNKIEAGEITELTEAREWFARLHSNYYEYEWTWASHLLEKRLGKSISEMTISDIKGMVERWKESVVSLDRMLYDDARKEFTLKSQTGFGSDGNEETRSQDFEVVRGTFENNQFVREILDHIERKSRLADIMLEQLNQLQ</sequence>
<comment type="caution">
    <text evidence="4">The sequence shown here is derived from an EMBL/GenBank/DDBJ whole genome shotgun (WGS) entry which is preliminary data.</text>
</comment>
<dbReference type="RefSeq" id="WP_106542178.1">
    <property type="nucleotide sequence ID" value="NZ_BLAU01000001.1"/>
</dbReference>
<feature type="domain" description="DUF6819" evidence="2">
    <location>
        <begin position="490"/>
        <end position="659"/>
    </location>
</feature>
<dbReference type="Proteomes" id="UP000396862">
    <property type="component" value="Unassembled WGS sequence"/>
</dbReference>
<gene>
    <name evidence="4" type="ORF">CLV93_104325</name>
    <name evidence="3" type="ORF">JCM18694_19710</name>
</gene>
<dbReference type="InterPro" id="IPR032533">
    <property type="entry name" value="DUF4954"/>
</dbReference>
<proteinExistence type="predicted"/>
<organism evidence="4 5">
    <name type="scientific">Prolixibacter denitrificans</name>
    <dbReference type="NCBI Taxonomy" id="1541063"/>
    <lineage>
        <taxon>Bacteria</taxon>
        <taxon>Pseudomonadati</taxon>
        <taxon>Bacteroidota</taxon>
        <taxon>Bacteroidia</taxon>
        <taxon>Marinilabiliales</taxon>
        <taxon>Prolixibacteraceae</taxon>
        <taxon>Prolixibacter</taxon>
    </lineage>
</organism>
<protein>
    <submittedName>
        <fullName evidence="3">DUF4954 domain-containing protein</fullName>
    </submittedName>
    <submittedName>
        <fullName evidence="4">Uncharacterized protein DUF4954</fullName>
    </submittedName>
</protein>
<dbReference type="EMBL" id="PYGC01000004">
    <property type="protein sequence ID" value="PSK83394.1"/>
    <property type="molecule type" value="Genomic_DNA"/>
</dbReference>
<reference evidence="4 5" key="1">
    <citation type="submission" date="2018-03" db="EMBL/GenBank/DDBJ databases">
        <title>Genomic Encyclopedia of Archaeal and Bacterial Type Strains, Phase II (KMG-II): from individual species to whole genera.</title>
        <authorList>
            <person name="Goeker M."/>
        </authorList>
    </citation>
    <scope>NUCLEOTIDE SEQUENCE [LARGE SCALE GENOMIC DNA]</scope>
    <source>
        <strain evidence="4 5">DSM 27267</strain>
    </source>
</reference>
<evidence type="ECO:0000313" key="4">
    <source>
        <dbReference type="EMBL" id="PSK83394.1"/>
    </source>
</evidence>
<dbReference type="InterPro" id="IPR049208">
    <property type="entry name" value="DUF6819"/>
</dbReference>
<feature type="domain" description="DUF4954" evidence="1">
    <location>
        <begin position="6"/>
        <end position="437"/>
    </location>
</feature>
<evidence type="ECO:0000313" key="5">
    <source>
        <dbReference type="Proteomes" id="UP000240621"/>
    </source>
</evidence>
<name>A0A2P8CEI1_9BACT</name>
<keyword evidence="6" id="KW-1185">Reference proteome</keyword>
<accession>A0A2P8CEI1</accession>
<evidence type="ECO:0000313" key="3">
    <source>
        <dbReference type="EMBL" id="GET21725.1"/>
    </source>
</evidence>
<dbReference type="OrthoDB" id="9814955at2"/>
<dbReference type="InterPro" id="IPR011004">
    <property type="entry name" value="Trimer_LpxA-like_sf"/>
</dbReference>
<evidence type="ECO:0000259" key="1">
    <source>
        <dbReference type="Pfam" id="PF16314"/>
    </source>
</evidence>
<dbReference type="Gene3D" id="2.160.10.10">
    <property type="entry name" value="Hexapeptide repeat proteins"/>
    <property type="match status" value="1"/>
</dbReference>
<dbReference type="Proteomes" id="UP000240621">
    <property type="component" value="Unassembled WGS sequence"/>
</dbReference>
<reference evidence="3 6" key="2">
    <citation type="submission" date="2019-10" db="EMBL/GenBank/DDBJ databases">
        <title>Prolixibacter strains distinguished by the presence of nitrate reductase genes were adept at nitrate-dependent anaerobic corrosion of metallic iron and carbon steel.</title>
        <authorList>
            <person name="Iino T."/>
            <person name="Shono N."/>
            <person name="Ito K."/>
            <person name="Nakamura R."/>
            <person name="Sueoka K."/>
            <person name="Harayama S."/>
            <person name="Ohkuma M."/>
        </authorList>
    </citation>
    <scope>NUCLEOTIDE SEQUENCE [LARGE SCALE GENOMIC DNA]</scope>
    <source>
        <strain evidence="3 6">MIC1-1</strain>
    </source>
</reference>
<dbReference type="Pfam" id="PF20683">
    <property type="entry name" value="DUF6819"/>
    <property type="match status" value="1"/>
</dbReference>
<dbReference type="EMBL" id="BLAU01000001">
    <property type="protein sequence ID" value="GET21725.1"/>
    <property type="molecule type" value="Genomic_DNA"/>
</dbReference>